<accession>A0A5J4REH3</accession>
<reference evidence="1" key="1">
    <citation type="submission" date="2019-03" db="EMBL/GenBank/DDBJ databases">
        <title>Single cell metagenomics reveals metabolic interactions within the superorganism composed of flagellate Streblomastix strix and complex community of Bacteroidetes bacteria on its surface.</title>
        <authorList>
            <person name="Treitli S.C."/>
            <person name="Kolisko M."/>
            <person name="Husnik F."/>
            <person name="Keeling P."/>
            <person name="Hampl V."/>
        </authorList>
    </citation>
    <scope>NUCLEOTIDE SEQUENCE</scope>
    <source>
        <strain evidence="1">STM</strain>
    </source>
</reference>
<dbReference type="PROSITE" id="PS51257">
    <property type="entry name" value="PROKAR_LIPOPROTEIN"/>
    <property type="match status" value="1"/>
</dbReference>
<organism evidence="1">
    <name type="scientific">termite gut metagenome</name>
    <dbReference type="NCBI Taxonomy" id="433724"/>
    <lineage>
        <taxon>unclassified sequences</taxon>
        <taxon>metagenomes</taxon>
        <taxon>organismal metagenomes</taxon>
    </lineage>
</organism>
<comment type="caution">
    <text evidence="1">The sequence shown here is derived from an EMBL/GenBank/DDBJ whole genome shotgun (WGS) entry which is preliminary data.</text>
</comment>
<dbReference type="EMBL" id="SNRY01001289">
    <property type="protein sequence ID" value="KAA6332069.1"/>
    <property type="molecule type" value="Genomic_DNA"/>
</dbReference>
<protein>
    <submittedName>
        <fullName evidence="1">Uncharacterized protein</fullName>
    </submittedName>
</protein>
<evidence type="ECO:0000313" key="1">
    <source>
        <dbReference type="EMBL" id="KAA6332069.1"/>
    </source>
</evidence>
<proteinExistence type="predicted"/>
<name>A0A5J4REH3_9ZZZZ</name>
<gene>
    <name evidence="1" type="ORF">EZS27_019387</name>
</gene>
<sequence>MFRNLLYSVVIVLSLFSCKDDDPIVGEVVPPPAEIEDFSRIKAFLAQDWTIESFFSKTEYIPIRWIDGINYVIYKYTITNKQSVSSNSIDQNIMVLHTDPVSSNTGVGILERYVWVTQELVDLSHINKNAEDYNEMMNYFINQRKDKKIFRIRELLKIEGDLRKNQVFLKTERTTIESYTTYLFWKENNDMDLSKVTNGLICVKLPNDIGNTETPVTEFKSDDLLFKVKTN</sequence>
<dbReference type="AlphaFoldDB" id="A0A5J4REH3"/>